<protein>
    <submittedName>
        <fullName evidence="2">Cupin-like domain-containing protein</fullName>
    </submittedName>
</protein>
<sequence length="312" mass="37016">MQVQASESILKIKNPSATQFLEMWKQYQPFIIEDVAKHWNACKNWSNDYLIKHCGDNVVPVRFYTKAFFDDYKNFAYEGGDYDALDREMTYKEYVEEYVKGRGRENKNDDNILGCYLPQAYLTERFPEIVEDVTYPDYLNRKPVVFFWQGFSNKNFSSTTNLHFDGFHNIFVQIRGRKRILLFPPSNYLSFYPPLEDSVGIPEYSKVNPDLLDLELFPKFPWQERIEVIMQPGEMLYIPPFWWHYVTAIDENISLSFFYDIKIRDVFQQKNILSTILNFAPHYIYHAISSPRSLVNFISFIKGSFLNDRMPG</sequence>
<proteinExistence type="predicted"/>
<dbReference type="AlphaFoldDB" id="A0A8J7HX31"/>
<dbReference type="PANTHER" id="PTHR12461">
    <property type="entry name" value="HYPOXIA-INDUCIBLE FACTOR 1 ALPHA INHIBITOR-RELATED"/>
    <property type="match status" value="1"/>
</dbReference>
<keyword evidence="3" id="KW-1185">Reference proteome</keyword>
<accession>A0A8J7HX31</accession>
<evidence type="ECO:0000259" key="1">
    <source>
        <dbReference type="PROSITE" id="PS51184"/>
    </source>
</evidence>
<organism evidence="2 3">
    <name type="scientific">Dendronalium phyllosphericum CENA369</name>
    <dbReference type="NCBI Taxonomy" id="1725256"/>
    <lineage>
        <taxon>Bacteria</taxon>
        <taxon>Bacillati</taxon>
        <taxon>Cyanobacteriota</taxon>
        <taxon>Cyanophyceae</taxon>
        <taxon>Nostocales</taxon>
        <taxon>Nostocaceae</taxon>
        <taxon>Dendronalium</taxon>
        <taxon>Dendronalium phyllosphericum</taxon>
    </lineage>
</organism>
<dbReference type="Proteomes" id="UP000662314">
    <property type="component" value="Unassembled WGS sequence"/>
</dbReference>
<dbReference type="RefSeq" id="WP_214430579.1">
    <property type="nucleotide sequence ID" value="NZ_CAWPUQ010000133.1"/>
</dbReference>
<comment type="caution">
    <text evidence="2">The sequence shown here is derived from an EMBL/GenBank/DDBJ whole genome shotgun (WGS) entry which is preliminary data.</text>
</comment>
<dbReference type="EMBL" id="JAECZA010000003">
    <property type="protein sequence ID" value="MBH8571740.1"/>
    <property type="molecule type" value="Genomic_DNA"/>
</dbReference>
<dbReference type="SMART" id="SM00558">
    <property type="entry name" value="JmjC"/>
    <property type="match status" value="1"/>
</dbReference>
<evidence type="ECO:0000313" key="3">
    <source>
        <dbReference type="Proteomes" id="UP000662314"/>
    </source>
</evidence>
<evidence type="ECO:0000313" key="2">
    <source>
        <dbReference type="EMBL" id="MBH8571740.1"/>
    </source>
</evidence>
<dbReference type="Gene3D" id="2.60.120.650">
    <property type="entry name" value="Cupin"/>
    <property type="match status" value="1"/>
</dbReference>
<dbReference type="PANTHER" id="PTHR12461:SF105">
    <property type="entry name" value="HYPOXIA-INDUCIBLE FACTOR 1-ALPHA INHIBITOR"/>
    <property type="match status" value="1"/>
</dbReference>
<dbReference type="SUPFAM" id="SSF51197">
    <property type="entry name" value="Clavaminate synthase-like"/>
    <property type="match status" value="1"/>
</dbReference>
<feature type="domain" description="JmjC" evidence="1">
    <location>
        <begin position="115"/>
        <end position="276"/>
    </location>
</feature>
<dbReference type="InterPro" id="IPR041667">
    <property type="entry name" value="Cupin_8"/>
</dbReference>
<dbReference type="Pfam" id="PF13621">
    <property type="entry name" value="Cupin_8"/>
    <property type="match status" value="1"/>
</dbReference>
<gene>
    <name evidence="2" type="ORF">I8752_01595</name>
</gene>
<dbReference type="PROSITE" id="PS51184">
    <property type="entry name" value="JMJC"/>
    <property type="match status" value="1"/>
</dbReference>
<dbReference type="InterPro" id="IPR003347">
    <property type="entry name" value="JmjC_dom"/>
</dbReference>
<reference evidence="2 3" key="1">
    <citation type="journal article" date="2021" name="Int. J. Syst. Evol. Microbiol.">
        <title>Amazonocrinis nigriterrae gen. nov., sp. nov., Atlanticothrix silvestris gen. nov., sp. nov. and Dendronalium phyllosphericum gen. nov., sp. nov., nostocacean cyanobacteria from Brazilian environments.</title>
        <authorList>
            <person name="Alvarenga D.O."/>
            <person name="Andreote A.P.D."/>
            <person name="Branco L.H.Z."/>
            <person name="Delbaje E."/>
            <person name="Cruz R.B."/>
            <person name="Varani A.M."/>
            <person name="Fiore M.F."/>
        </authorList>
    </citation>
    <scope>NUCLEOTIDE SEQUENCE [LARGE SCALE GENOMIC DNA]</scope>
    <source>
        <strain evidence="2 3">CENA369</strain>
    </source>
</reference>
<name>A0A8J7HX31_9NOST</name>